<dbReference type="InterPro" id="IPR010982">
    <property type="entry name" value="Lambda_DNA-bd_dom_sf"/>
</dbReference>
<dbReference type="Gene3D" id="1.10.260.40">
    <property type="entry name" value="lambda repressor-like DNA-binding domains"/>
    <property type="match status" value="1"/>
</dbReference>
<organism evidence="3 4">
    <name type="scientific">Mucilaginibacter conchicola</name>
    <dbReference type="NCBI Taxonomy" id="2303333"/>
    <lineage>
        <taxon>Bacteria</taxon>
        <taxon>Pseudomonadati</taxon>
        <taxon>Bacteroidota</taxon>
        <taxon>Sphingobacteriia</taxon>
        <taxon>Sphingobacteriales</taxon>
        <taxon>Sphingobacteriaceae</taxon>
        <taxon>Mucilaginibacter</taxon>
    </lineage>
</organism>
<accession>A0A372NUG3</accession>
<keyword evidence="4" id="KW-1185">Reference proteome</keyword>
<name>A0A372NUG3_9SPHI</name>
<evidence type="ECO:0000313" key="3">
    <source>
        <dbReference type="EMBL" id="RFZ92888.1"/>
    </source>
</evidence>
<evidence type="ECO:0000256" key="1">
    <source>
        <dbReference type="SAM" id="Phobius"/>
    </source>
</evidence>
<dbReference type="Pfam" id="PF12844">
    <property type="entry name" value="HTH_19"/>
    <property type="match status" value="1"/>
</dbReference>
<gene>
    <name evidence="3" type="ORF">D0C36_15975</name>
</gene>
<dbReference type="SMART" id="SM00530">
    <property type="entry name" value="HTH_XRE"/>
    <property type="match status" value="1"/>
</dbReference>
<dbReference type="EMBL" id="QWDC01000002">
    <property type="protein sequence ID" value="RFZ92888.1"/>
    <property type="molecule type" value="Genomic_DNA"/>
</dbReference>
<dbReference type="AlphaFoldDB" id="A0A372NUG3"/>
<sequence length="115" mass="13083">MLFYAVCFYAVILAVPFILFYGMAKPERKGQENEALAAVQKQLGARIREVRKQKGFSSSEAFALAVNINRTQYNNYEIGKANIQFATLIRIFEGLEISPKEFFAEGFEKVIRTGF</sequence>
<evidence type="ECO:0000313" key="4">
    <source>
        <dbReference type="Proteomes" id="UP000264217"/>
    </source>
</evidence>
<protein>
    <submittedName>
        <fullName evidence="3">XRE family transcriptional regulator</fullName>
    </submittedName>
</protein>
<dbReference type="SUPFAM" id="SSF47413">
    <property type="entry name" value="lambda repressor-like DNA-binding domains"/>
    <property type="match status" value="1"/>
</dbReference>
<evidence type="ECO:0000259" key="2">
    <source>
        <dbReference type="PROSITE" id="PS50943"/>
    </source>
</evidence>
<dbReference type="CDD" id="cd00093">
    <property type="entry name" value="HTH_XRE"/>
    <property type="match status" value="1"/>
</dbReference>
<dbReference type="GO" id="GO:0003677">
    <property type="term" value="F:DNA binding"/>
    <property type="evidence" value="ECO:0007669"/>
    <property type="project" value="InterPro"/>
</dbReference>
<feature type="domain" description="HTH cro/C1-type" evidence="2">
    <location>
        <begin position="47"/>
        <end position="102"/>
    </location>
</feature>
<keyword evidence="1" id="KW-1133">Transmembrane helix</keyword>
<proteinExistence type="predicted"/>
<keyword evidence="1" id="KW-0812">Transmembrane</keyword>
<keyword evidence="1" id="KW-0472">Membrane</keyword>
<comment type="caution">
    <text evidence="3">The sequence shown here is derived from an EMBL/GenBank/DDBJ whole genome shotgun (WGS) entry which is preliminary data.</text>
</comment>
<reference evidence="3 4" key="1">
    <citation type="submission" date="2018-08" db="EMBL/GenBank/DDBJ databases">
        <title>Mucilaginibacter sp. MYSH2.</title>
        <authorList>
            <person name="Seo T."/>
        </authorList>
    </citation>
    <scope>NUCLEOTIDE SEQUENCE [LARGE SCALE GENOMIC DNA]</scope>
    <source>
        <strain evidence="3 4">MYSH2</strain>
    </source>
</reference>
<feature type="transmembrane region" description="Helical" evidence="1">
    <location>
        <begin position="6"/>
        <end position="24"/>
    </location>
</feature>
<dbReference type="InterPro" id="IPR001387">
    <property type="entry name" value="Cro/C1-type_HTH"/>
</dbReference>
<dbReference type="PROSITE" id="PS50943">
    <property type="entry name" value="HTH_CROC1"/>
    <property type="match status" value="1"/>
</dbReference>
<dbReference type="Proteomes" id="UP000264217">
    <property type="component" value="Unassembled WGS sequence"/>
</dbReference>